<dbReference type="AlphaFoldDB" id="A0A8I6WP83"/>
<dbReference type="InterPro" id="IPR036146">
    <property type="entry name" value="Cyclotide_sf"/>
</dbReference>
<keyword evidence="1" id="KW-0611">Plant defense</keyword>
<name>A0A8I6WP83_HORVV</name>
<proteinExistence type="predicted"/>
<evidence type="ECO:0000256" key="2">
    <source>
        <dbReference type="ARBA" id="ARBA00023157"/>
    </source>
</evidence>
<evidence type="ECO:0000313" key="4">
    <source>
        <dbReference type="EnsemblPlants" id="HORVU.MOREX.r3.1HG0000270.1.CDS1"/>
    </source>
</evidence>
<dbReference type="GO" id="GO:0006952">
    <property type="term" value="P:defense response"/>
    <property type="evidence" value="ECO:0007669"/>
    <property type="project" value="UniProtKB-KW"/>
</dbReference>
<reference evidence="4" key="3">
    <citation type="submission" date="2022-01" db="UniProtKB">
        <authorList>
            <consortium name="EnsemblPlants"/>
        </authorList>
    </citation>
    <scope>IDENTIFICATION</scope>
    <source>
        <strain evidence="4">subsp. vulgare</strain>
    </source>
</reference>
<sequence length="91" mass="9696">MDSANKKALGVVATLVALQLLLAAPMAMARSPPALEEMAQSAKIAIERLILETPVESRRCGSKETCYTGMCYTPGCYCEYPLCVRPSAVAA</sequence>
<keyword evidence="2" id="KW-1015">Disulfide bond</keyword>
<protein>
    <submittedName>
        <fullName evidence="4">Uncharacterized protein</fullName>
    </submittedName>
</protein>
<feature type="chain" id="PRO_5035318486" evidence="3">
    <location>
        <begin position="30"/>
        <end position="91"/>
    </location>
</feature>
<feature type="signal peptide" evidence="3">
    <location>
        <begin position="1"/>
        <end position="29"/>
    </location>
</feature>
<dbReference type="SUPFAM" id="SSF57038">
    <property type="entry name" value="Cyclotides"/>
    <property type="match status" value="1"/>
</dbReference>
<accession>A0A8I6WP83</accession>
<dbReference type="SMR" id="A0A8I6WP83"/>
<dbReference type="Proteomes" id="UP000011116">
    <property type="component" value="Chromosome 1H"/>
</dbReference>
<evidence type="ECO:0000313" key="5">
    <source>
        <dbReference type="Proteomes" id="UP000011116"/>
    </source>
</evidence>
<organism evidence="4 5">
    <name type="scientific">Hordeum vulgare subsp. vulgare</name>
    <name type="common">Domesticated barley</name>
    <dbReference type="NCBI Taxonomy" id="112509"/>
    <lineage>
        <taxon>Eukaryota</taxon>
        <taxon>Viridiplantae</taxon>
        <taxon>Streptophyta</taxon>
        <taxon>Embryophyta</taxon>
        <taxon>Tracheophyta</taxon>
        <taxon>Spermatophyta</taxon>
        <taxon>Magnoliopsida</taxon>
        <taxon>Liliopsida</taxon>
        <taxon>Poales</taxon>
        <taxon>Poaceae</taxon>
        <taxon>BOP clade</taxon>
        <taxon>Pooideae</taxon>
        <taxon>Triticodae</taxon>
        <taxon>Triticeae</taxon>
        <taxon>Hordeinae</taxon>
        <taxon>Hordeum</taxon>
    </lineage>
</organism>
<evidence type="ECO:0000256" key="3">
    <source>
        <dbReference type="SAM" id="SignalP"/>
    </source>
</evidence>
<keyword evidence="5" id="KW-1185">Reference proteome</keyword>
<dbReference type="EnsemblPlants" id="HORVU.MOREX.r3.1HG0000270.1">
    <property type="protein sequence ID" value="HORVU.MOREX.r3.1HG0000270.1.CDS1"/>
    <property type="gene ID" value="HORVU.MOREX.r3.1HG0000270"/>
</dbReference>
<dbReference type="Gramene" id="HORVU.MOREX.r2.1HG0000210.1">
    <property type="protein sequence ID" value="HORVU.MOREX.r2.1HG0000210.1.CDS.1"/>
    <property type="gene ID" value="HORVU.MOREX.r2.1HG0000210"/>
</dbReference>
<keyword evidence="3" id="KW-0732">Signal</keyword>
<dbReference type="Gramene" id="HORVU.MOREX.r3.1HG0000270.1">
    <property type="protein sequence ID" value="HORVU.MOREX.r3.1HG0000270.1.CDS1"/>
    <property type="gene ID" value="HORVU.MOREX.r3.1HG0000270"/>
</dbReference>
<reference evidence="4" key="2">
    <citation type="submission" date="2020-10" db="EMBL/GenBank/DDBJ databases">
        <authorList>
            <person name="Scholz U."/>
            <person name="Mascher M."/>
            <person name="Fiebig A."/>
        </authorList>
    </citation>
    <scope>NUCLEOTIDE SEQUENCE [LARGE SCALE GENOMIC DNA]</scope>
    <source>
        <strain evidence="4">cv. Morex</strain>
    </source>
</reference>
<evidence type="ECO:0000256" key="1">
    <source>
        <dbReference type="ARBA" id="ARBA00022821"/>
    </source>
</evidence>
<reference evidence="5" key="1">
    <citation type="journal article" date="2012" name="Nature">
        <title>A physical, genetic and functional sequence assembly of the barley genome.</title>
        <authorList>
            <consortium name="The International Barley Genome Sequencing Consortium"/>
            <person name="Mayer K.F."/>
            <person name="Waugh R."/>
            <person name="Brown J.W."/>
            <person name="Schulman A."/>
            <person name="Langridge P."/>
            <person name="Platzer M."/>
            <person name="Fincher G.B."/>
            <person name="Muehlbauer G.J."/>
            <person name="Sato K."/>
            <person name="Close T.J."/>
            <person name="Wise R.P."/>
            <person name="Stein N."/>
        </authorList>
    </citation>
    <scope>NUCLEOTIDE SEQUENCE [LARGE SCALE GENOMIC DNA]</scope>
    <source>
        <strain evidence="5">cv. Morex</strain>
    </source>
</reference>